<comment type="caution">
    <text evidence="1">The sequence shown here is derived from an EMBL/GenBank/DDBJ whole genome shotgun (WGS) entry which is preliminary data.</text>
</comment>
<reference evidence="1 2" key="1">
    <citation type="journal article" date="2018" name="Sci. Rep.">
        <title>Genomic signatures of local adaptation to the degree of environmental predictability in rotifers.</title>
        <authorList>
            <person name="Franch-Gras L."/>
            <person name="Hahn C."/>
            <person name="Garcia-Roger E.M."/>
            <person name="Carmona M.J."/>
            <person name="Serra M."/>
            <person name="Gomez A."/>
        </authorList>
    </citation>
    <scope>NUCLEOTIDE SEQUENCE [LARGE SCALE GENOMIC DNA]</scope>
    <source>
        <strain evidence="1">HYR1</strain>
    </source>
</reference>
<evidence type="ECO:0000313" key="1">
    <source>
        <dbReference type="EMBL" id="RMZ99575.1"/>
    </source>
</evidence>
<dbReference type="Proteomes" id="UP000276133">
    <property type="component" value="Unassembled WGS sequence"/>
</dbReference>
<keyword evidence="2" id="KW-1185">Reference proteome</keyword>
<evidence type="ECO:0000313" key="2">
    <source>
        <dbReference type="Proteomes" id="UP000276133"/>
    </source>
</evidence>
<feature type="non-terminal residue" evidence="1">
    <location>
        <position position="60"/>
    </location>
</feature>
<dbReference type="AlphaFoldDB" id="A0A3M7PKB9"/>
<proteinExistence type="predicted"/>
<gene>
    <name evidence="1" type="ORF">BpHYR1_035165</name>
</gene>
<accession>A0A3M7PKB9</accession>
<name>A0A3M7PKB9_BRAPC</name>
<protein>
    <submittedName>
        <fullName evidence="1">Uncharacterized protein</fullName>
    </submittedName>
</protein>
<dbReference type="EMBL" id="REGN01010155">
    <property type="protein sequence ID" value="RMZ99575.1"/>
    <property type="molecule type" value="Genomic_DNA"/>
</dbReference>
<organism evidence="1 2">
    <name type="scientific">Brachionus plicatilis</name>
    <name type="common">Marine rotifer</name>
    <name type="synonym">Brachionus muelleri</name>
    <dbReference type="NCBI Taxonomy" id="10195"/>
    <lineage>
        <taxon>Eukaryota</taxon>
        <taxon>Metazoa</taxon>
        <taxon>Spiralia</taxon>
        <taxon>Gnathifera</taxon>
        <taxon>Rotifera</taxon>
        <taxon>Eurotatoria</taxon>
        <taxon>Monogononta</taxon>
        <taxon>Pseudotrocha</taxon>
        <taxon>Ploima</taxon>
        <taxon>Brachionidae</taxon>
        <taxon>Brachionus</taxon>
    </lineage>
</organism>
<dbReference type="OrthoDB" id="8039770at2759"/>
<sequence length="60" mass="7050">MFDCDLEDTAVGPKWNEWVKGLDNYLKWVNVADDEHWGRTREVANHQIKDITKGAENYQV</sequence>